<dbReference type="EMBL" id="CM011675">
    <property type="protein sequence ID" value="TMS22564.1"/>
    <property type="molecule type" value="Genomic_DNA"/>
</dbReference>
<keyword evidence="2" id="KW-1185">Reference proteome</keyword>
<name>A0ACD3RV30_LARCR</name>
<sequence>MPEHFVTQMLHGYWKKILQSAAVDDQRSPSELASPPPPPPTPTTELQHESVRRGEPLLTRRYDAVVTPGRPGREMIAAWHRETKTEPSD</sequence>
<accession>A0ACD3RV30</accession>
<evidence type="ECO:0000313" key="2">
    <source>
        <dbReference type="Proteomes" id="UP000793456"/>
    </source>
</evidence>
<dbReference type="Proteomes" id="UP000793456">
    <property type="component" value="Chromosome II"/>
</dbReference>
<organism evidence="1 2">
    <name type="scientific">Larimichthys crocea</name>
    <name type="common">Large yellow croaker</name>
    <name type="synonym">Pseudosciaena crocea</name>
    <dbReference type="NCBI Taxonomy" id="215358"/>
    <lineage>
        <taxon>Eukaryota</taxon>
        <taxon>Metazoa</taxon>
        <taxon>Chordata</taxon>
        <taxon>Craniata</taxon>
        <taxon>Vertebrata</taxon>
        <taxon>Euteleostomi</taxon>
        <taxon>Actinopterygii</taxon>
        <taxon>Neopterygii</taxon>
        <taxon>Teleostei</taxon>
        <taxon>Neoteleostei</taxon>
        <taxon>Acanthomorphata</taxon>
        <taxon>Eupercaria</taxon>
        <taxon>Sciaenidae</taxon>
        <taxon>Larimichthys</taxon>
    </lineage>
</organism>
<gene>
    <name evidence="1" type="ORF">E3U43_012829</name>
</gene>
<proteinExistence type="predicted"/>
<reference evidence="1" key="1">
    <citation type="submission" date="2018-11" db="EMBL/GenBank/DDBJ databases">
        <title>The sequence and de novo assembly of Larimichthys crocea genome using PacBio and Hi-C technologies.</title>
        <authorList>
            <person name="Xu P."/>
            <person name="Chen B."/>
            <person name="Zhou Z."/>
            <person name="Ke Q."/>
            <person name="Wu Y."/>
            <person name="Bai H."/>
            <person name="Pu F."/>
        </authorList>
    </citation>
    <scope>NUCLEOTIDE SEQUENCE</scope>
    <source>
        <tissue evidence="1">Muscle</tissue>
    </source>
</reference>
<protein>
    <submittedName>
        <fullName evidence="1">Uncharacterized protein</fullName>
    </submittedName>
</protein>
<comment type="caution">
    <text evidence="1">The sequence shown here is derived from an EMBL/GenBank/DDBJ whole genome shotgun (WGS) entry which is preliminary data.</text>
</comment>
<evidence type="ECO:0000313" key="1">
    <source>
        <dbReference type="EMBL" id="TMS22564.1"/>
    </source>
</evidence>